<dbReference type="SMART" id="SM00852">
    <property type="entry name" value="MoCF_biosynth"/>
    <property type="match status" value="1"/>
</dbReference>
<dbReference type="SUPFAM" id="SSF51695">
    <property type="entry name" value="PLC-like phosphodiesterases"/>
    <property type="match status" value="1"/>
</dbReference>
<reference evidence="2" key="2">
    <citation type="submission" date="2020-09" db="EMBL/GenBank/DDBJ databases">
        <authorList>
            <person name="Sun Q."/>
            <person name="Zhou Y."/>
        </authorList>
    </citation>
    <scope>NUCLEOTIDE SEQUENCE</scope>
    <source>
        <strain evidence="2">CGMCC 1.15758</strain>
    </source>
</reference>
<dbReference type="AlphaFoldDB" id="A0A8J2Z6D1"/>
<feature type="domain" description="GP-PDE" evidence="1">
    <location>
        <begin position="4"/>
        <end position="256"/>
    </location>
</feature>
<dbReference type="Gene3D" id="3.40.980.10">
    <property type="entry name" value="MoaB/Mog-like domain"/>
    <property type="match status" value="1"/>
</dbReference>
<dbReference type="SUPFAM" id="SSF53218">
    <property type="entry name" value="Molybdenum cofactor biosynthesis proteins"/>
    <property type="match status" value="1"/>
</dbReference>
<evidence type="ECO:0000313" key="3">
    <source>
        <dbReference type="Proteomes" id="UP000636949"/>
    </source>
</evidence>
<dbReference type="RefSeq" id="WP_117003720.1">
    <property type="nucleotide sequence ID" value="NZ_BMJS01000037.1"/>
</dbReference>
<dbReference type="EMBL" id="BMJS01000037">
    <property type="protein sequence ID" value="GGG05619.1"/>
    <property type="molecule type" value="Genomic_DNA"/>
</dbReference>
<dbReference type="InterPro" id="IPR030395">
    <property type="entry name" value="GP_PDE_dom"/>
</dbReference>
<protein>
    <recommendedName>
        <fullName evidence="1">GP-PDE domain-containing protein</fullName>
    </recommendedName>
</protein>
<dbReference type="PROSITE" id="PS51704">
    <property type="entry name" value="GP_PDE"/>
    <property type="match status" value="1"/>
</dbReference>
<dbReference type="PANTHER" id="PTHR13939">
    <property type="entry name" value="NICOTINAMIDE-NUCLEOTIDE AMIDOHYDROLASE PNCC"/>
    <property type="match status" value="1"/>
</dbReference>
<dbReference type="PANTHER" id="PTHR13939:SF0">
    <property type="entry name" value="NMN AMIDOHYDROLASE-LIKE PROTEIN YFAY"/>
    <property type="match status" value="1"/>
</dbReference>
<evidence type="ECO:0000313" key="2">
    <source>
        <dbReference type="EMBL" id="GGG05619.1"/>
    </source>
</evidence>
<reference evidence="2" key="1">
    <citation type="journal article" date="2014" name="Int. J. Syst. Evol. Microbiol.">
        <title>Complete genome sequence of Corynebacterium casei LMG S-19264T (=DSM 44701T), isolated from a smear-ripened cheese.</title>
        <authorList>
            <consortium name="US DOE Joint Genome Institute (JGI-PGF)"/>
            <person name="Walter F."/>
            <person name="Albersmeier A."/>
            <person name="Kalinowski J."/>
            <person name="Ruckert C."/>
        </authorList>
    </citation>
    <scope>NUCLEOTIDE SEQUENCE</scope>
    <source>
        <strain evidence="2">CGMCC 1.15758</strain>
    </source>
</reference>
<dbReference type="OrthoDB" id="9801454at2"/>
<evidence type="ECO:0000259" key="1">
    <source>
        <dbReference type="PROSITE" id="PS51704"/>
    </source>
</evidence>
<gene>
    <name evidence="2" type="ORF">GCM10010995_23930</name>
</gene>
<sequence>MKISKFIAHRGANKIAPENTMLAFEKAYEVGARWIELDVQLSADNMLFIFHDNNAKKLTGLDVDLTSQAWADISKLHVLNDRFPEAHAKIPTMDEYLAWMATKSDLYTNIEIKVKAEFDADYETCLVKHLLDLVERYPQLHSRILLSSFSEYVLGQLAESKIKLACEFLLEVEDWQREEHSIFTETKKKFDQWGCIALGINSAVLNRERIAQLKKAFHTVLVYSIGALPDEEIHKLLSEGADSVFIDSMTALQSEVKRIGFLATGDEITTGDVINTNTPKLAEKLYEHGFQPGLHLACYDAKEKLKTSLRFLLQEHDVVITVGGLGPTEDDKTCEAIAEVFNKSLVFNEDSWQRIFTRISSRFATVPENNKKQAYFPEGAEVLVNAQGTADGCYVNVDNKHLFMLPGPPHECLPMFDQEVLPRLLHLQLHNTPVRYQWQLLGASEAHIAKMLSPLAAEYQLELGYRAAYPYLEVKLHVTTAQDVSLLAHEITKVVEPFLATTTKQHASEVLKTYLKTGEVSLSMQKDVTKGYVYSHLAQLMPVTETKPKLSVQLQTNGMLGFWGKSAQLVDDLSLVIKANDHIKNRSFEQEHHVRFSNKGKHSFQFIYEWICAQVLHVIQKEGI</sequence>
<dbReference type="GO" id="GO:0008081">
    <property type="term" value="F:phosphoric diester hydrolase activity"/>
    <property type="evidence" value="ECO:0007669"/>
    <property type="project" value="InterPro"/>
</dbReference>
<accession>A0A8J2Z6D1</accession>
<dbReference type="InterPro" id="IPR017946">
    <property type="entry name" value="PLC-like_Pdiesterase_TIM-brl"/>
</dbReference>
<organism evidence="2 3">
    <name type="scientific">Cysteiniphilum litorale</name>
    <dbReference type="NCBI Taxonomy" id="2056700"/>
    <lineage>
        <taxon>Bacteria</taxon>
        <taxon>Pseudomonadati</taxon>
        <taxon>Pseudomonadota</taxon>
        <taxon>Gammaproteobacteria</taxon>
        <taxon>Thiotrichales</taxon>
        <taxon>Fastidiosibacteraceae</taxon>
        <taxon>Cysteiniphilum</taxon>
    </lineage>
</organism>
<dbReference type="InterPro" id="IPR050101">
    <property type="entry name" value="CinA"/>
</dbReference>
<dbReference type="Pfam" id="PF03009">
    <property type="entry name" value="GDPD"/>
    <property type="match status" value="1"/>
</dbReference>
<dbReference type="InterPro" id="IPR001453">
    <property type="entry name" value="MoaB/Mog_dom"/>
</dbReference>
<comment type="caution">
    <text evidence="2">The sequence shown here is derived from an EMBL/GenBank/DDBJ whole genome shotgun (WGS) entry which is preliminary data.</text>
</comment>
<dbReference type="Gene3D" id="3.20.20.190">
    <property type="entry name" value="Phosphatidylinositol (PI) phosphodiesterase"/>
    <property type="match status" value="1"/>
</dbReference>
<name>A0A8J2Z6D1_9GAMM</name>
<dbReference type="GO" id="GO:0006629">
    <property type="term" value="P:lipid metabolic process"/>
    <property type="evidence" value="ECO:0007669"/>
    <property type="project" value="InterPro"/>
</dbReference>
<dbReference type="CDD" id="cd00885">
    <property type="entry name" value="cinA"/>
    <property type="match status" value="1"/>
</dbReference>
<keyword evidence="3" id="KW-1185">Reference proteome</keyword>
<dbReference type="InterPro" id="IPR036425">
    <property type="entry name" value="MoaB/Mog-like_dom_sf"/>
</dbReference>
<dbReference type="Proteomes" id="UP000636949">
    <property type="component" value="Unassembled WGS sequence"/>
</dbReference>
<dbReference type="Pfam" id="PF00994">
    <property type="entry name" value="MoCF_biosynth"/>
    <property type="match status" value="1"/>
</dbReference>
<proteinExistence type="predicted"/>